<protein>
    <submittedName>
        <fullName evidence="1">Uncharacterized protein</fullName>
    </submittedName>
</protein>
<accession>A0ABS7G882</accession>
<name>A0ABS7G882_9BACT</name>
<dbReference type="RefSeq" id="WP_220249063.1">
    <property type="nucleotide sequence ID" value="NZ_JAICCF010000001.1"/>
</dbReference>
<organism evidence="1 2">
    <name type="scientific">Chitinophaga rhizophila</name>
    <dbReference type="NCBI Taxonomy" id="2866212"/>
    <lineage>
        <taxon>Bacteria</taxon>
        <taxon>Pseudomonadati</taxon>
        <taxon>Bacteroidota</taxon>
        <taxon>Chitinophagia</taxon>
        <taxon>Chitinophagales</taxon>
        <taxon>Chitinophagaceae</taxon>
        <taxon>Chitinophaga</taxon>
    </lineage>
</organism>
<keyword evidence="2" id="KW-1185">Reference proteome</keyword>
<evidence type="ECO:0000313" key="2">
    <source>
        <dbReference type="Proteomes" id="UP000812961"/>
    </source>
</evidence>
<gene>
    <name evidence="1" type="ORF">K1Y79_05865</name>
</gene>
<proteinExistence type="predicted"/>
<evidence type="ECO:0000313" key="1">
    <source>
        <dbReference type="EMBL" id="MBW8683854.1"/>
    </source>
</evidence>
<comment type="caution">
    <text evidence="1">The sequence shown here is derived from an EMBL/GenBank/DDBJ whole genome shotgun (WGS) entry which is preliminary data.</text>
</comment>
<dbReference type="EMBL" id="JAICCF010000001">
    <property type="protein sequence ID" value="MBW8683854.1"/>
    <property type="molecule type" value="Genomic_DNA"/>
</dbReference>
<sequence length="118" mass="13796">MLEKKLHQHTFKLAHHFFLQIMQILTQYTSAEVCTYYGEMMGLGQGIPPFEFKVGERVTTVPGKNVKTQRTGYIITRSYHMNDKTNLYYLMVDGKILVKRYLPADLIKADVQEEQHKL</sequence>
<dbReference type="Proteomes" id="UP000812961">
    <property type="component" value="Unassembled WGS sequence"/>
</dbReference>
<reference evidence="1 2" key="1">
    <citation type="submission" date="2021-08" db="EMBL/GenBank/DDBJ databases">
        <title>The genome sequence of Chitinophaga sp. B61.</title>
        <authorList>
            <person name="Zhang X."/>
        </authorList>
    </citation>
    <scope>NUCLEOTIDE SEQUENCE [LARGE SCALE GENOMIC DNA]</scope>
    <source>
        <strain evidence="1 2">B61</strain>
    </source>
</reference>